<comment type="caution">
    <text evidence="1">The sequence shown here is derived from an EMBL/GenBank/DDBJ whole genome shotgun (WGS) entry which is preliminary data.</text>
</comment>
<evidence type="ECO:0000313" key="2">
    <source>
        <dbReference type="Proteomes" id="UP000031668"/>
    </source>
</evidence>
<name>A0A0C2J1Q2_THEKT</name>
<sequence length="116" mass="13265">MQKLNAPAYISRKNICHSEPMSKDWRAFLRVNLRRIGVGIFKPGNRLSKNAVFLPFWSVKGCLRYHICNPLAPNIRVARFASVMTEAQVYDRLDQILRKGGWMEITLIASSQQATS</sequence>
<keyword evidence="2" id="KW-1185">Reference proteome</keyword>
<dbReference type="EMBL" id="JWZT01001610">
    <property type="protein sequence ID" value="KII71794.1"/>
    <property type="molecule type" value="Genomic_DNA"/>
</dbReference>
<accession>A0A0C2J1Q2</accession>
<protein>
    <submittedName>
        <fullName evidence="1">Uncharacterized protein</fullName>
    </submittedName>
</protein>
<dbReference type="AlphaFoldDB" id="A0A0C2J1Q2"/>
<gene>
    <name evidence="1" type="ORF">RF11_01337</name>
</gene>
<reference evidence="1 2" key="1">
    <citation type="journal article" date="2014" name="Genome Biol. Evol.">
        <title>The genome of the myxosporean Thelohanellus kitauei shows adaptations to nutrient acquisition within its fish host.</title>
        <authorList>
            <person name="Yang Y."/>
            <person name="Xiong J."/>
            <person name="Zhou Z."/>
            <person name="Huo F."/>
            <person name="Miao W."/>
            <person name="Ran C."/>
            <person name="Liu Y."/>
            <person name="Zhang J."/>
            <person name="Feng J."/>
            <person name="Wang M."/>
            <person name="Wang M."/>
            <person name="Wang L."/>
            <person name="Yao B."/>
        </authorList>
    </citation>
    <scope>NUCLEOTIDE SEQUENCE [LARGE SCALE GENOMIC DNA]</scope>
    <source>
        <strain evidence="1">Wuqing</strain>
    </source>
</reference>
<evidence type="ECO:0000313" key="1">
    <source>
        <dbReference type="EMBL" id="KII71794.1"/>
    </source>
</evidence>
<organism evidence="1 2">
    <name type="scientific">Thelohanellus kitauei</name>
    <name type="common">Myxosporean</name>
    <dbReference type="NCBI Taxonomy" id="669202"/>
    <lineage>
        <taxon>Eukaryota</taxon>
        <taxon>Metazoa</taxon>
        <taxon>Cnidaria</taxon>
        <taxon>Myxozoa</taxon>
        <taxon>Myxosporea</taxon>
        <taxon>Bivalvulida</taxon>
        <taxon>Platysporina</taxon>
        <taxon>Myxobolidae</taxon>
        <taxon>Thelohanellus</taxon>
    </lineage>
</organism>
<dbReference type="Proteomes" id="UP000031668">
    <property type="component" value="Unassembled WGS sequence"/>
</dbReference>
<proteinExistence type="predicted"/>